<evidence type="ECO:0000313" key="2">
    <source>
        <dbReference type="Proteomes" id="UP001375370"/>
    </source>
</evidence>
<accession>A0ABZ2J4N6</accession>
<dbReference type="EMBL" id="CP146612">
    <property type="protein sequence ID" value="WWX24619.1"/>
    <property type="molecule type" value="Genomic_DNA"/>
</dbReference>
<dbReference type="Proteomes" id="UP001375370">
    <property type="component" value="Chromosome"/>
</dbReference>
<name>A0ABZ2J4N6_9CHLR</name>
<proteinExistence type="predicted"/>
<reference evidence="1 2" key="1">
    <citation type="submission" date="2024-03" db="EMBL/GenBank/DDBJ databases">
        <title>A Dehalogenimonas Isolated from Estuarine Sediments Dihaloeliminates Chlorinated Alkanes.</title>
        <authorList>
            <person name="Yang Y."/>
            <person name="Wang H."/>
        </authorList>
    </citation>
    <scope>NUCLEOTIDE SEQUENCE [LARGE SCALE GENOMIC DNA]</scope>
    <source>
        <strain evidence="1 2">W</strain>
    </source>
</reference>
<organism evidence="1 2">
    <name type="scientific">Candidatus Dehalogenimonas loeffleri</name>
    <dbReference type="NCBI Taxonomy" id="3127115"/>
    <lineage>
        <taxon>Bacteria</taxon>
        <taxon>Bacillati</taxon>
        <taxon>Chloroflexota</taxon>
        <taxon>Dehalococcoidia</taxon>
        <taxon>Dehalococcoidales</taxon>
        <taxon>Dehalococcoidaceae</taxon>
        <taxon>Dehalogenimonas</taxon>
    </lineage>
</organism>
<dbReference type="RefSeq" id="WP_338736731.1">
    <property type="nucleotide sequence ID" value="NZ_CP146612.1"/>
</dbReference>
<keyword evidence="2" id="KW-1185">Reference proteome</keyword>
<protein>
    <submittedName>
        <fullName evidence="1">Uncharacterized protein</fullName>
    </submittedName>
</protein>
<gene>
    <name evidence="1" type="ORF">V8247_04960</name>
</gene>
<sequence length="54" mass="5903">MDHKTAIDILLKLAQKPALSTEEKEAVMTAVGVLGWTSLAQSRLKDRRDKPPGS</sequence>
<evidence type="ECO:0000313" key="1">
    <source>
        <dbReference type="EMBL" id="WWX24619.1"/>
    </source>
</evidence>